<dbReference type="EMBL" id="MU842879">
    <property type="protein sequence ID" value="KAK2028357.1"/>
    <property type="molecule type" value="Genomic_DNA"/>
</dbReference>
<evidence type="ECO:0000313" key="2">
    <source>
        <dbReference type="Proteomes" id="UP001232148"/>
    </source>
</evidence>
<keyword evidence="2" id="KW-1185">Reference proteome</keyword>
<reference evidence="1" key="1">
    <citation type="submission" date="2021-06" db="EMBL/GenBank/DDBJ databases">
        <title>Comparative genomics, transcriptomics and evolutionary studies reveal genomic signatures of adaptation to plant cell wall in hemibiotrophic fungi.</title>
        <authorList>
            <consortium name="DOE Joint Genome Institute"/>
            <person name="Baroncelli R."/>
            <person name="Diaz J.F."/>
            <person name="Benocci T."/>
            <person name="Peng M."/>
            <person name="Battaglia E."/>
            <person name="Haridas S."/>
            <person name="Andreopoulos W."/>
            <person name="Labutti K."/>
            <person name="Pangilinan J."/>
            <person name="Floch G.L."/>
            <person name="Makela M.R."/>
            <person name="Henrissat B."/>
            <person name="Grigoriev I.V."/>
            <person name="Crouch J.A."/>
            <person name="De Vries R.P."/>
            <person name="Sukno S.A."/>
            <person name="Thon M.R."/>
        </authorList>
    </citation>
    <scope>NUCLEOTIDE SEQUENCE</scope>
    <source>
        <strain evidence="1">MAFF235873</strain>
    </source>
</reference>
<protein>
    <submittedName>
        <fullName evidence="1">Uncharacterized protein</fullName>
    </submittedName>
</protein>
<organism evidence="1 2">
    <name type="scientific">Colletotrichum zoysiae</name>
    <dbReference type="NCBI Taxonomy" id="1216348"/>
    <lineage>
        <taxon>Eukaryota</taxon>
        <taxon>Fungi</taxon>
        <taxon>Dikarya</taxon>
        <taxon>Ascomycota</taxon>
        <taxon>Pezizomycotina</taxon>
        <taxon>Sordariomycetes</taxon>
        <taxon>Hypocreomycetidae</taxon>
        <taxon>Glomerellales</taxon>
        <taxon>Glomerellaceae</taxon>
        <taxon>Colletotrichum</taxon>
        <taxon>Colletotrichum graminicola species complex</taxon>
    </lineage>
</organism>
<dbReference type="AlphaFoldDB" id="A0AAD9HHY4"/>
<dbReference type="Proteomes" id="UP001232148">
    <property type="component" value="Unassembled WGS sequence"/>
</dbReference>
<accession>A0AAD9HHY4</accession>
<sequence length="66" mass="7352">MSGNGLVGRARRACHVRARHCGQNAESYRYESGAQRDWFPLAPPVDWGPLLASISDQMPNGLERLE</sequence>
<name>A0AAD9HHY4_9PEZI</name>
<gene>
    <name evidence="1" type="ORF">LX32DRAFT_640054</name>
</gene>
<proteinExistence type="predicted"/>
<evidence type="ECO:0000313" key="1">
    <source>
        <dbReference type="EMBL" id="KAK2028357.1"/>
    </source>
</evidence>
<comment type="caution">
    <text evidence="1">The sequence shown here is derived from an EMBL/GenBank/DDBJ whole genome shotgun (WGS) entry which is preliminary data.</text>
</comment>